<evidence type="ECO:0000313" key="2">
    <source>
        <dbReference type="Proteomes" id="UP000572984"/>
    </source>
</evidence>
<dbReference type="Proteomes" id="UP000572984">
    <property type="component" value="Unassembled WGS sequence"/>
</dbReference>
<dbReference type="AlphaFoldDB" id="A0A838BLY2"/>
<dbReference type="Pfam" id="PF07394">
    <property type="entry name" value="DUF1501"/>
    <property type="match status" value="1"/>
</dbReference>
<sequence length="408" mass="42704">MSDLCENNVSRRAILGAAGALFAWSFVPKFAYAAAGARDARFVCIVLRGAMDGLSAVAPVGDPDYVGLRESIALSTQGGTPALPLDGFFALHPAMPNLLRLYKAGQATVIHATSTGYRDRSHFDGQDVLESGQPGPGRTESGWMNRLLLILPEGERIAQHGALGVGPVPPLIVRGRAPVTGWAPAILPKAKEDLAQRLLDLYAARDPELGVQLRSGLDTERLAGRMGGMAGQPTAGASAAMRRVAEGAARLVNADDGPRIAALAFDGWDTHANEGGATGQLAQLLGGLDGAFAALEAGLKERWADTVVMVVTEFGRTARVNGTVGTDHGNGTVAFLVGGAVKGGRVIADWPGLRPENLFERRDLRPTTDIRSVAKGVLADLFGISTARLAEDVFPDTPDLKPIQGLVG</sequence>
<comment type="caution">
    <text evidence="1">The sequence shown here is derived from an EMBL/GenBank/DDBJ whole genome shotgun (WGS) entry which is preliminary data.</text>
</comment>
<proteinExistence type="predicted"/>
<protein>
    <submittedName>
        <fullName evidence="1">DUF1501 domain-containing protein</fullName>
    </submittedName>
</protein>
<dbReference type="PANTHER" id="PTHR43737:SF1">
    <property type="entry name" value="DUF1501 DOMAIN-CONTAINING PROTEIN"/>
    <property type="match status" value="1"/>
</dbReference>
<dbReference type="EMBL" id="JACDXJ010000001">
    <property type="protein sequence ID" value="MBA1156684.1"/>
    <property type="molecule type" value="Genomic_DNA"/>
</dbReference>
<dbReference type="PANTHER" id="PTHR43737">
    <property type="entry name" value="BLL7424 PROTEIN"/>
    <property type="match status" value="1"/>
</dbReference>
<organism evidence="1 2">
    <name type="scientific">Microvirga mediterraneensis</name>
    <dbReference type="NCBI Taxonomy" id="2754695"/>
    <lineage>
        <taxon>Bacteria</taxon>
        <taxon>Pseudomonadati</taxon>
        <taxon>Pseudomonadota</taxon>
        <taxon>Alphaproteobacteria</taxon>
        <taxon>Hyphomicrobiales</taxon>
        <taxon>Methylobacteriaceae</taxon>
        <taxon>Microvirga</taxon>
    </lineage>
</organism>
<dbReference type="RefSeq" id="WP_181052220.1">
    <property type="nucleotide sequence ID" value="NZ_JACDXJ010000001.1"/>
</dbReference>
<reference evidence="1 2" key="1">
    <citation type="submission" date="2020-07" db="EMBL/GenBank/DDBJ databases">
        <title>Draft genome and description of Microvirga mediterraneensis Marseille-Q2068 sp. nov.</title>
        <authorList>
            <person name="Boxberger M."/>
        </authorList>
    </citation>
    <scope>NUCLEOTIDE SEQUENCE [LARGE SCALE GENOMIC DNA]</scope>
    <source>
        <strain evidence="1 2">Marseille-Q2068</strain>
    </source>
</reference>
<evidence type="ECO:0000313" key="1">
    <source>
        <dbReference type="EMBL" id="MBA1156684.1"/>
    </source>
</evidence>
<gene>
    <name evidence="1" type="ORF">H0S73_11160</name>
</gene>
<name>A0A838BLY2_9HYPH</name>
<keyword evidence="2" id="KW-1185">Reference proteome</keyword>
<dbReference type="InterPro" id="IPR010869">
    <property type="entry name" value="DUF1501"/>
</dbReference>
<accession>A0A838BLY2</accession>